<reference evidence="7 8" key="1">
    <citation type="journal article" date="2016" name="Mol. Biol. Evol.">
        <title>Comparative Genomics of Early-Diverging Mushroom-Forming Fungi Provides Insights into the Origins of Lignocellulose Decay Capabilities.</title>
        <authorList>
            <person name="Nagy L.G."/>
            <person name="Riley R."/>
            <person name="Tritt A."/>
            <person name="Adam C."/>
            <person name="Daum C."/>
            <person name="Floudas D."/>
            <person name="Sun H."/>
            <person name="Yadav J.S."/>
            <person name="Pangilinan J."/>
            <person name="Larsson K.H."/>
            <person name="Matsuura K."/>
            <person name="Barry K."/>
            <person name="Labutti K."/>
            <person name="Kuo R."/>
            <person name="Ohm R.A."/>
            <person name="Bhattacharya S.S."/>
            <person name="Shirouzu T."/>
            <person name="Yoshinaga Y."/>
            <person name="Martin F.M."/>
            <person name="Grigoriev I.V."/>
            <person name="Hibbett D.S."/>
        </authorList>
    </citation>
    <scope>NUCLEOTIDE SEQUENCE [LARGE SCALE GENOMIC DNA]</scope>
    <source>
        <strain evidence="7 8">HHB12029</strain>
    </source>
</reference>
<organism evidence="7 8">
    <name type="scientific">Exidia glandulosa HHB12029</name>
    <dbReference type="NCBI Taxonomy" id="1314781"/>
    <lineage>
        <taxon>Eukaryota</taxon>
        <taxon>Fungi</taxon>
        <taxon>Dikarya</taxon>
        <taxon>Basidiomycota</taxon>
        <taxon>Agaricomycotina</taxon>
        <taxon>Agaricomycetes</taxon>
        <taxon>Auriculariales</taxon>
        <taxon>Exidiaceae</taxon>
        <taxon>Exidia</taxon>
    </lineage>
</organism>
<dbReference type="Gene3D" id="1.10.630.10">
    <property type="entry name" value="Cytochrome P450"/>
    <property type="match status" value="1"/>
</dbReference>
<keyword evidence="5" id="KW-0479">Metal-binding</keyword>
<evidence type="ECO:0000256" key="6">
    <source>
        <dbReference type="SAM" id="SignalP"/>
    </source>
</evidence>
<dbReference type="InterPro" id="IPR036396">
    <property type="entry name" value="Cyt_P450_sf"/>
</dbReference>
<evidence type="ECO:0000313" key="8">
    <source>
        <dbReference type="Proteomes" id="UP000077266"/>
    </source>
</evidence>
<dbReference type="Pfam" id="PF03098">
    <property type="entry name" value="An_peroxidase"/>
    <property type="match status" value="1"/>
</dbReference>
<gene>
    <name evidence="7" type="ORF">EXIGLDRAFT_664813</name>
</gene>
<comment type="subcellular location">
    <subcellularLocation>
        <location evidence="1">Secreted</location>
    </subcellularLocation>
</comment>
<keyword evidence="5" id="KW-0349">Heme</keyword>
<dbReference type="InterPro" id="IPR037120">
    <property type="entry name" value="Haem_peroxidase_sf_animal"/>
</dbReference>
<dbReference type="InterPro" id="IPR010255">
    <property type="entry name" value="Haem_peroxidase_sf"/>
</dbReference>
<dbReference type="GO" id="GO:0004497">
    <property type="term" value="F:monooxygenase activity"/>
    <property type="evidence" value="ECO:0007669"/>
    <property type="project" value="InterPro"/>
</dbReference>
<dbReference type="InterPro" id="IPR019791">
    <property type="entry name" value="Haem_peroxidase_animal"/>
</dbReference>
<dbReference type="GO" id="GO:0005576">
    <property type="term" value="C:extracellular region"/>
    <property type="evidence" value="ECO:0007669"/>
    <property type="project" value="UniProtKB-SubCell"/>
</dbReference>
<dbReference type="GO" id="GO:0004601">
    <property type="term" value="F:peroxidase activity"/>
    <property type="evidence" value="ECO:0007669"/>
    <property type="project" value="UniProtKB-KW"/>
</dbReference>
<dbReference type="InParanoid" id="A0A165PY75"/>
<dbReference type="Proteomes" id="UP000077266">
    <property type="component" value="Unassembled WGS sequence"/>
</dbReference>
<protein>
    <submittedName>
        <fullName evidence="7">Heme peroxidase</fullName>
    </submittedName>
</protein>
<dbReference type="SUPFAM" id="SSF48264">
    <property type="entry name" value="Cytochrome P450"/>
    <property type="match status" value="1"/>
</dbReference>
<dbReference type="GO" id="GO:0006979">
    <property type="term" value="P:response to oxidative stress"/>
    <property type="evidence" value="ECO:0007669"/>
    <property type="project" value="InterPro"/>
</dbReference>
<evidence type="ECO:0000313" key="7">
    <source>
        <dbReference type="EMBL" id="KZW02825.1"/>
    </source>
</evidence>
<sequence>MHSSGLVALAALCAVAVRAESWPYTRKYENATTPRDEHDDTIPDLFLDWLRASVNKDPDSQIAAAFKHRHIPKHVSDFEHLEHHAVYNHVNRSELPRTIWDSIPSDKKLTAAEEAAILFDDLNFQLEPACIQKKETYWYRTPDGSCNWLKRGESFIGSTGQPRSRDFKQTTYKDGVSAPREGPNPREISNAFFKRKERLHYEHTPLMLGLVEFLMHDVTYSADSDKEFIEVPIPKGDPAYDPYESGNKTFKVWRSQAVEGTGTSKQNPRQHVNGATAWLDCSALYGSTREVVEALRSHQNGKLKSQRGPDGFEYLPWNVDGLPVRTRPGIDIHDLFLGGDVRTNEDWILLSVHTLLLREHNRLCDLMVGLHPDWDDERVYQTVKLVVGAKLALIGNSYQMAYWSDTMPWPRDDGFPLYRAIYGGDNIFKKVKISPIHMYPWPLVTRDDRPMVTSAEMSIVYRFHEFIINKFPIKDEHNNTLKELEIFNTAFDSKGYMALGADKVLRGMLASDIPNFKSGVDETFRSAGRYRGQPFDIVTWSIVHEREQGLPTFNQYFEAYANNNPKPDVLVAKRKTFEDFSSDPQAVADLKRLYKSPDDVDFVVGVQLEEELFPGTTMPRSALIPSLLSLFGVGNSDRFSPGFAITRCFLVDPLWDCHPSNALEDLLWEPRPIEGFPNKRWLSSFWMKELDFQAHGTNLLWRLITENSGAKCIQKNPLFPFDPESNPILCELPEAKSHMTLYAVAGALLVGLLGVVGTKFHSKQDEKRDLKRHGIRTPPTNKGYPVLGVGKSLQSDPYGFVTRQAEYFAGKTFGLRLIGSLVYYICTSAEDIDVMENDEQRASLNDLTKDNQLGAIVGRHNFKLHLHATVIRRRLETEAAQTLPKLAVVVEHTVEEWLKENEKKIFAKGGKVDDFRPYATQLMALVMSRVCLGTTLGTYKNPDLLKAFTALDHDSSVIFGVGNLLPGWLARLFADWKVSGHYRTIRKHVAPVVRARRESYVPHSPTTESLLDAFLDAATDDKNVVELVGGIVVGGLINVADAVTNALYNIAEQDNLQNTVRAKEDVTRFVATKPTGDSSWNLLRSVTLETLRMAGCVIGPVRKVVVKDFKLGSDVNLVVPKDSGLAASPILMHYKKEYYDNPKQFDAERFIARDAAMGTHKFLTFGLPAHTCPGRFFAIEAVSITLNILLSRWEVQLASLPPSENPQDRYDYSVGSIVMPRKPLKLILTRRS</sequence>
<accession>A0A165PY75</accession>
<dbReference type="PROSITE" id="PS50292">
    <property type="entry name" value="PEROXIDASE_3"/>
    <property type="match status" value="1"/>
</dbReference>
<keyword evidence="8" id="KW-1185">Reference proteome</keyword>
<keyword evidence="7" id="KW-0575">Peroxidase</keyword>
<keyword evidence="7" id="KW-0560">Oxidoreductase</keyword>
<dbReference type="AlphaFoldDB" id="A0A165PY75"/>
<dbReference type="GO" id="GO:0020037">
    <property type="term" value="F:heme binding"/>
    <property type="evidence" value="ECO:0007669"/>
    <property type="project" value="InterPro"/>
</dbReference>
<dbReference type="PANTHER" id="PTHR11475">
    <property type="entry name" value="OXIDASE/PEROXIDASE"/>
    <property type="match status" value="1"/>
</dbReference>
<dbReference type="PANTHER" id="PTHR11475:SF4">
    <property type="entry name" value="CHORION PEROXIDASE"/>
    <property type="match status" value="1"/>
</dbReference>
<keyword evidence="5" id="KW-0408">Iron</keyword>
<dbReference type="STRING" id="1314781.A0A165PY75"/>
<evidence type="ECO:0000256" key="1">
    <source>
        <dbReference type="ARBA" id="ARBA00004613"/>
    </source>
</evidence>
<keyword evidence="3" id="KW-0964">Secreted</keyword>
<evidence type="ECO:0000256" key="5">
    <source>
        <dbReference type="PIRSR" id="PIRSR619791-2"/>
    </source>
</evidence>
<dbReference type="CDD" id="cd00302">
    <property type="entry name" value="cytochrome_P450"/>
    <property type="match status" value="1"/>
</dbReference>
<dbReference type="GO" id="GO:0005506">
    <property type="term" value="F:iron ion binding"/>
    <property type="evidence" value="ECO:0007669"/>
    <property type="project" value="InterPro"/>
</dbReference>
<evidence type="ECO:0000256" key="3">
    <source>
        <dbReference type="ARBA" id="ARBA00022525"/>
    </source>
</evidence>
<dbReference type="SUPFAM" id="SSF48113">
    <property type="entry name" value="Heme-dependent peroxidases"/>
    <property type="match status" value="1"/>
</dbReference>
<dbReference type="Gene3D" id="1.10.640.10">
    <property type="entry name" value="Haem peroxidase domain superfamily, animal type"/>
    <property type="match status" value="1"/>
</dbReference>
<proteinExistence type="predicted"/>
<evidence type="ECO:0000256" key="2">
    <source>
        <dbReference type="ARBA" id="ARBA00011881"/>
    </source>
</evidence>
<dbReference type="GO" id="GO:0016705">
    <property type="term" value="F:oxidoreductase activity, acting on paired donors, with incorporation or reduction of molecular oxygen"/>
    <property type="evidence" value="ECO:0007669"/>
    <property type="project" value="InterPro"/>
</dbReference>
<keyword evidence="6" id="KW-0732">Signal</keyword>
<dbReference type="PRINTS" id="PR00457">
    <property type="entry name" value="ANPEROXIDASE"/>
</dbReference>
<keyword evidence="4" id="KW-0325">Glycoprotein</keyword>
<dbReference type="Pfam" id="PF00067">
    <property type="entry name" value="p450"/>
    <property type="match status" value="1"/>
</dbReference>
<feature type="binding site" description="axial binding residue" evidence="5">
    <location>
        <position position="464"/>
    </location>
    <ligand>
        <name>heme b</name>
        <dbReference type="ChEBI" id="CHEBI:60344"/>
    </ligand>
    <ligandPart>
        <name>Fe</name>
        <dbReference type="ChEBI" id="CHEBI:18248"/>
    </ligandPart>
</feature>
<comment type="subunit">
    <text evidence="2">Homotetramer.</text>
</comment>
<feature type="signal peptide" evidence="6">
    <location>
        <begin position="1"/>
        <end position="19"/>
    </location>
</feature>
<feature type="chain" id="PRO_5007864394" evidence="6">
    <location>
        <begin position="20"/>
        <end position="1232"/>
    </location>
</feature>
<evidence type="ECO:0000256" key="4">
    <source>
        <dbReference type="ARBA" id="ARBA00023180"/>
    </source>
</evidence>
<dbReference type="InterPro" id="IPR001128">
    <property type="entry name" value="Cyt_P450"/>
</dbReference>
<name>A0A165PY75_EXIGL</name>
<dbReference type="EMBL" id="KV425886">
    <property type="protein sequence ID" value="KZW02825.1"/>
    <property type="molecule type" value="Genomic_DNA"/>
</dbReference>
<dbReference type="OrthoDB" id="823504at2759"/>